<organism evidence="3 4">
    <name type="scientific">BD1-7 clade bacterium</name>
    <dbReference type="NCBI Taxonomy" id="2029982"/>
    <lineage>
        <taxon>Bacteria</taxon>
        <taxon>Pseudomonadati</taxon>
        <taxon>Pseudomonadota</taxon>
        <taxon>Gammaproteobacteria</taxon>
        <taxon>Cellvibrionales</taxon>
        <taxon>Spongiibacteraceae</taxon>
        <taxon>BD1-7 clade</taxon>
    </lineage>
</organism>
<dbReference type="Proteomes" id="UP000434580">
    <property type="component" value="Unassembled WGS sequence"/>
</dbReference>
<evidence type="ECO:0000313" key="3">
    <source>
        <dbReference type="EMBL" id="CAA0098409.1"/>
    </source>
</evidence>
<protein>
    <submittedName>
        <fullName evidence="3">Polyketide biosynthesis protein PksE</fullName>
    </submittedName>
</protein>
<dbReference type="InterPro" id="IPR049489">
    <property type="entry name" value="FabD-like_helical_ins"/>
</dbReference>
<dbReference type="OrthoDB" id="9808564at2"/>
<reference evidence="3 4" key="1">
    <citation type="submission" date="2019-11" db="EMBL/GenBank/DDBJ databases">
        <authorList>
            <person name="Holert J."/>
        </authorList>
    </citation>
    <scope>NUCLEOTIDE SEQUENCE [LARGE SCALE GENOMIC DNA]</scope>
    <source>
        <strain evidence="3">BC5_2</strain>
    </source>
</reference>
<feature type="domain" description="[Acyl-carrier-protein] S-malonyltransferase-like inserted helical" evidence="2">
    <location>
        <begin position="386"/>
        <end position="465"/>
    </location>
</feature>
<evidence type="ECO:0000259" key="1">
    <source>
        <dbReference type="Pfam" id="PF18328"/>
    </source>
</evidence>
<accession>A0A5S9P4X3</accession>
<dbReference type="InterPro" id="IPR014179">
    <property type="entry name" value="PfaD-like_TIM-barrel"/>
</dbReference>
<dbReference type="Pfam" id="PF21607">
    <property type="entry name" value="FabD_helical_ins"/>
    <property type="match status" value="1"/>
</dbReference>
<gene>
    <name evidence="3" type="primary">pksE</name>
    <name evidence="3" type="ORF">DPBNPPHM_03628</name>
</gene>
<dbReference type="NCBIfam" id="TIGR02814">
    <property type="entry name" value="pfaD_fam"/>
    <property type="match status" value="1"/>
</dbReference>
<dbReference type="InterPro" id="IPR013785">
    <property type="entry name" value="Aldolase_TIM"/>
</dbReference>
<sequence>MTNITYSPKTPINWGWKVDSSAMKADDADIKAALMDVAKPLYFAKNGLGMGVTNTTVSEGEDVLAFAQGLAPEDLGDEAFKQQHGVKYAYHGGAMANGIASVELVIALGKAGMICSFGAAGLVPDAVEDAIRRIQAELPNGPYAVNLIHAPAEEALERGAVERFLKLGVDTVEASAYLGLTEHIVYYRVAGLSRNADGSVNIGHKVIAKVSRTEVGRRFMEPAPDKILKKLLDQGKITAEQAELAKLVPMADDITAEADSGGHTDNRPFVTLLPSIIALRDEIQAEQNYPTALRVGAGGGIGTPEAALAAFSMGAAYIVLGSVNQACVEAGASEHTRELLAKADMADVTMAPAADMFEMGVKLQVLKRGSMFAMRAQKLYDLYVAYDSIEDIPAAEREKIEKQVFRSNLDDIWAGTISFFKERDPEMLERALNNPKRKMALIFRWYLGLSSRWSNTGEKGREMDYQIWAGPSLGAFNIWVRGTYLESYENRKAADVALHILRGAAYLERVNQLKLQGVQLSPALGCYTPS</sequence>
<dbReference type="PANTHER" id="PTHR32332:SF20">
    <property type="entry name" value="2-NITROPROPANE DIOXYGENASE-LIKE PROTEIN"/>
    <property type="match status" value="1"/>
</dbReference>
<dbReference type="AlphaFoldDB" id="A0A5S9P4X3"/>
<dbReference type="Gene3D" id="3.20.20.70">
    <property type="entry name" value="Aldolase class I"/>
    <property type="match status" value="2"/>
</dbReference>
<name>A0A5S9P4X3_9GAMM</name>
<dbReference type="PANTHER" id="PTHR32332">
    <property type="entry name" value="2-NITROPROPANE DIOXYGENASE"/>
    <property type="match status" value="1"/>
</dbReference>
<evidence type="ECO:0000313" key="4">
    <source>
        <dbReference type="Proteomes" id="UP000434580"/>
    </source>
</evidence>
<evidence type="ECO:0000259" key="2">
    <source>
        <dbReference type="Pfam" id="PF21607"/>
    </source>
</evidence>
<feature type="domain" description="Fatty acid synthase subunit PfaD N-terminal" evidence="1">
    <location>
        <begin position="16"/>
        <end position="66"/>
    </location>
</feature>
<dbReference type="Pfam" id="PF03060">
    <property type="entry name" value="NMO"/>
    <property type="match status" value="1"/>
</dbReference>
<dbReference type="SUPFAM" id="SSF51412">
    <property type="entry name" value="Inosine monophosphate dehydrogenase (IMPDH)"/>
    <property type="match status" value="1"/>
</dbReference>
<dbReference type="EMBL" id="CACSII010000006">
    <property type="protein sequence ID" value="CAA0098409.1"/>
    <property type="molecule type" value="Genomic_DNA"/>
</dbReference>
<dbReference type="Pfam" id="PF18328">
    <property type="entry name" value="PfaD_N"/>
    <property type="match status" value="1"/>
</dbReference>
<proteinExistence type="predicted"/>
<dbReference type="InterPro" id="IPR040981">
    <property type="entry name" value="PfaD_N"/>
</dbReference>
<dbReference type="CDD" id="cd04742">
    <property type="entry name" value="NPD_FabD"/>
    <property type="match status" value="1"/>
</dbReference>